<reference evidence="1 2" key="1">
    <citation type="submission" date="2018-11" db="EMBL/GenBank/DDBJ databases">
        <authorList>
            <consortium name="Pathogen Informatics"/>
        </authorList>
    </citation>
    <scope>NUCLEOTIDE SEQUENCE [LARGE SCALE GENOMIC DNA]</scope>
</reference>
<protein>
    <submittedName>
        <fullName evidence="1">Uncharacterized protein</fullName>
    </submittedName>
</protein>
<dbReference type="AlphaFoldDB" id="A0A3P7PQE6"/>
<proteinExistence type="predicted"/>
<keyword evidence="2" id="KW-1185">Reference proteome</keyword>
<name>A0A3P7PQE6_CYLGO</name>
<dbReference type="EMBL" id="UYRV01104981">
    <property type="protein sequence ID" value="VDN20376.1"/>
    <property type="molecule type" value="Genomic_DNA"/>
</dbReference>
<evidence type="ECO:0000313" key="2">
    <source>
        <dbReference type="Proteomes" id="UP000271889"/>
    </source>
</evidence>
<organism evidence="1 2">
    <name type="scientific">Cylicostephanus goldi</name>
    <name type="common">Nematode worm</name>
    <dbReference type="NCBI Taxonomy" id="71465"/>
    <lineage>
        <taxon>Eukaryota</taxon>
        <taxon>Metazoa</taxon>
        <taxon>Ecdysozoa</taxon>
        <taxon>Nematoda</taxon>
        <taxon>Chromadorea</taxon>
        <taxon>Rhabditida</taxon>
        <taxon>Rhabditina</taxon>
        <taxon>Rhabditomorpha</taxon>
        <taxon>Strongyloidea</taxon>
        <taxon>Strongylidae</taxon>
        <taxon>Cylicostephanus</taxon>
    </lineage>
</organism>
<evidence type="ECO:0000313" key="1">
    <source>
        <dbReference type="EMBL" id="VDN20376.1"/>
    </source>
</evidence>
<sequence length="49" mass="5323">MFGLLLLAATVGYAQHIGYKHESVMVQGTVLCNGSAYTKAKVILFNHKV</sequence>
<dbReference type="OrthoDB" id="5810597at2759"/>
<accession>A0A3P7PQE6</accession>
<gene>
    <name evidence="1" type="ORF">CGOC_LOCUS8797</name>
</gene>
<dbReference type="Proteomes" id="UP000271889">
    <property type="component" value="Unassembled WGS sequence"/>
</dbReference>
<feature type="non-terminal residue" evidence="1">
    <location>
        <position position="49"/>
    </location>
</feature>